<dbReference type="EMBL" id="JBBPHU010000008">
    <property type="protein sequence ID" value="KAK7514964.1"/>
    <property type="molecule type" value="Genomic_DNA"/>
</dbReference>
<feature type="compositionally biased region" description="Basic residues" evidence="1">
    <location>
        <begin position="171"/>
        <end position="183"/>
    </location>
</feature>
<organism evidence="2 3">
    <name type="scientific">Phyllosticta citriasiana</name>
    <dbReference type="NCBI Taxonomy" id="595635"/>
    <lineage>
        <taxon>Eukaryota</taxon>
        <taxon>Fungi</taxon>
        <taxon>Dikarya</taxon>
        <taxon>Ascomycota</taxon>
        <taxon>Pezizomycotina</taxon>
        <taxon>Dothideomycetes</taxon>
        <taxon>Dothideomycetes incertae sedis</taxon>
        <taxon>Botryosphaeriales</taxon>
        <taxon>Phyllostictaceae</taxon>
        <taxon>Phyllosticta</taxon>
    </lineage>
</organism>
<gene>
    <name evidence="2" type="ORF">IWZ03DRAFT_233479</name>
</gene>
<feature type="compositionally biased region" description="Low complexity" evidence="1">
    <location>
        <begin position="117"/>
        <end position="128"/>
    </location>
</feature>
<name>A0ABR1KMV7_9PEZI</name>
<dbReference type="Proteomes" id="UP001363622">
    <property type="component" value="Unassembled WGS sequence"/>
</dbReference>
<evidence type="ECO:0000313" key="3">
    <source>
        <dbReference type="Proteomes" id="UP001363622"/>
    </source>
</evidence>
<sequence>MQMLSTGQLNLPKHQKTNPDNSRKCCCQRDRQEPNPTQSELQTRPDGARTPNARGAMGWRCPRLSRERTEARLVAVAQLPPRLAQQNAATLPEEDVAGKGIDEAGRNQRVLNVCTWSQSVHHSPSSPSRPARGKGRMGQGANKPTEAVWTRGRSTLTCRHSAQNSSASWPMKRKSSSSVTRSKRGARPKWYLTIMAVTLAFHSSESDRIPSTAQATWCSTSQLMYLGL</sequence>
<feature type="compositionally biased region" description="Basic and acidic residues" evidence="1">
    <location>
        <begin position="21"/>
        <end position="33"/>
    </location>
</feature>
<evidence type="ECO:0000313" key="2">
    <source>
        <dbReference type="EMBL" id="KAK7514964.1"/>
    </source>
</evidence>
<evidence type="ECO:0000256" key="1">
    <source>
        <dbReference type="SAM" id="MobiDB-lite"/>
    </source>
</evidence>
<proteinExistence type="predicted"/>
<keyword evidence="3" id="KW-1185">Reference proteome</keyword>
<feature type="region of interest" description="Disordered" evidence="1">
    <location>
        <begin position="1"/>
        <end position="64"/>
    </location>
</feature>
<feature type="compositionally biased region" description="Polar residues" evidence="1">
    <location>
        <begin position="159"/>
        <end position="168"/>
    </location>
</feature>
<accession>A0ABR1KMV7</accession>
<reference evidence="2 3" key="1">
    <citation type="submission" date="2024-04" db="EMBL/GenBank/DDBJ databases">
        <title>Phyllosticta paracitricarpa is synonymous to the EU quarantine fungus P. citricarpa based on phylogenomic analyses.</title>
        <authorList>
            <consortium name="Lawrence Berkeley National Laboratory"/>
            <person name="Van Ingen-Buijs V.A."/>
            <person name="Van Westerhoven A.C."/>
            <person name="Haridas S."/>
            <person name="Skiadas P."/>
            <person name="Martin F."/>
            <person name="Groenewald J.Z."/>
            <person name="Crous P.W."/>
            <person name="Seidl M.F."/>
        </authorList>
    </citation>
    <scope>NUCLEOTIDE SEQUENCE [LARGE SCALE GENOMIC DNA]</scope>
    <source>
        <strain evidence="2 3">CBS 123371</strain>
    </source>
</reference>
<feature type="region of interest" description="Disordered" evidence="1">
    <location>
        <begin position="159"/>
        <end position="183"/>
    </location>
</feature>
<protein>
    <submittedName>
        <fullName evidence="2">Uncharacterized protein</fullName>
    </submittedName>
</protein>
<comment type="caution">
    <text evidence="2">The sequence shown here is derived from an EMBL/GenBank/DDBJ whole genome shotgun (WGS) entry which is preliminary data.</text>
</comment>
<feature type="region of interest" description="Disordered" evidence="1">
    <location>
        <begin position="117"/>
        <end position="144"/>
    </location>
</feature>